<feature type="transmembrane region" description="Helical" evidence="5">
    <location>
        <begin position="222"/>
        <end position="241"/>
    </location>
</feature>
<dbReference type="EMBL" id="CP095053">
    <property type="protein sequence ID" value="UOR06941.1"/>
    <property type="molecule type" value="Genomic_DNA"/>
</dbReference>
<dbReference type="GO" id="GO:0005886">
    <property type="term" value="C:plasma membrane"/>
    <property type="evidence" value="ECO:0007669"/>
    <property type="project" value="UniProtKB-SubCell"/>
</dbReference>
<organism evidence="6 7">
    <name type="scientific">Hymenobacter aerilatus</name>
    <dbReference type="NCBI Taxonomy" id="2932251"/>
    <lineage>
        <taxon>Bacteria</taxon>
        <taxon>Pseudomonadati</taxon>
        <taxon>Bacteroidota</taxon>
        <taxon>Cytophagia</taxon>
        <taxon>Cytophagales</taxon>
        <taxon>Hymenobacteraceae</taxon>
        <taxon>Hymenobacter</taxon>
    </lineage>
</organism>
<keyword evidence="3 5" id="KW-1133">Transmembrane helix</keyword>
<dbReference type="Proteomes" id="UP000829925">
    <property type="component" value="Chromosome"/>
</dbReference>
<name>A0A8T9SZZ2_9BACT</name>
<feature type="transmembrane region" description="Helical" evidence="5">
    <location>
        <begin position="150"/>
        <end position="183"/>
    </location>
</feature>
<evidence type="ECO:0000256" key="1">
    <source>
        <dbReference type="ARBA" id="ARBA00004141"/>
    </source>
</evidence>
<reference evidence="6 7" key="1">
    <citation type="submission" date="2022-04" db="EMBL/GenBank/DDBJ databases">
        <title>Hymenobacter sp. isolated from the air.</title>
        <authorList>
            <person name="Won M."/>
            <person name="Lee C.-M."/>
            <person name="Woen H.-Y."/>
            <person name="Kwon S.-W."/>
        </authorList>
    </citation>
    <scope>NUCLEOTIDE SEQUENCE [LARGE SCALE GENOMIC DNA]</scope>
    <source>
        <strain evidence="7">5413 J-13</strain>
    </source>
</reference>
<dbReference type="AlphaFoldDB" id="A0A8T9SZZ2"/>
<feature type="transmembrane region" description="Helical" evidence="5">
    <location>
        <begin position="111"/>
        <end position="130"/>
    </location>
</feature>
<feature type="transmembrane region" description="Helical" evidence="5">
    <location>
        <begin position="69"/>
        <end position="91"/>
    </location>
</feature>
<dbReference type="InterPro" id="IPR051598">
    <property type="entry name" value="TSUP/Inactive_protease-like"/>
</dbReference>
<evidence type="ECO:0000313" key="7">
    <source>
        <dbReference type="Proteomes" id="UP000829925"/>
    </source>
</evidence>
<dbReference type="KEGG" id="haei:MUN82_07515"/>
<proteinExistence type="inferred from homology"/>
<feature type="transmembrane region" description="Helical" evidence="5">
    <location>
        <begin position="6"/>
        <end position="33"/>
    </location>
</feature>
<evidence type="ECO:0000256" key="5">
    <source>
        <dbReference type="RuleBase" id="RU363041"/>
    </source>
</evidence>
<evidence type="ECO:0000256" key="3">
    <source>
        <dbReference type="ARBA" id="ARBA00022989"/>
    </source>
</evidence>
<keyword evidence="7" id="KW-1185">Reference proteome</keyword>
<comment type="subcellular location">
    <subcellularLocation>
        <location evidence="5">Cell membrane</location>
        <topology evidence="5">Multi-pass membrane protein</topology>
    </subcellularLocation>
    <subcellularLocation>
        <location evidence="1">Membrane</location>
        <topology evidence="1">Multi-pass membrane protein</topology>
    </subcellularLocation>
</comment>
<keyword evidence="2 5" id="KW-0812">Transmembrane</keyword>
<comment type="similarity">
    <text evidence="5">Belongs to the 4-toluene sulfonate uptake permease (TSUP) (TC 2.A.102) family.</text>
</comment>
<dbReference type="InterPro" id="IPR002781">
    <property type="entry name" value="TM_pro_TauE-like"/>
</dbReference>
<feature type="transmembrane region" description="Helical" evidence="5">
    <location>
        <begin position="192"/>
        <end position="210"/>
    </location>
</feature>
<keyword evidence="5" id="KW-1003">Cell membrane</keyword>
<gene>
    <name evidence="6" type="ORF">MUN82_07515</name>
</gene>
<dbReference type="PANTHER" id="PTHR43701:SF2">
    <property type="entry name" value="MEMBRANE TRANSPORTER PROTEIN YJNA-RELATED"/>
    <property type="match status" value="1"/>
</dbReference>
<evidence type="ECO:0000256" key="2">
    <source>
        <dbReference type="ARBA" id="ARBA00022692"/>
    </source>
</evidence>
<dbReference type="PANTHER" id="PTHR43701">
    <property type="entry name" value="MEMBRANE TRANSPORTER PROTEIN MJ0441-RELATED"/>
    <property type="match status" value="1"/>
</dbReference>
<accession>A0A8T9SZZ2</accession>
<evidence type="ECO:0000256" key="4">
    <source>
        <dbReference type="ARBA" id="ARBA00023136"/>
    </source>
</evidence>
<sequence>MLPYLGYFAAIFIGLSLGVLGGGGSILTVPVLVYLMGVSPVLSTAYSLFVVGSTSVVGASGYFRKGLVSLPVAVVFLLPSLVTIFAVRKLLMPIIPHTLFTIGDFVFTKDLLVLLVFALLMVGAALPMIRGSYADAGAGQSEMRLAQPPLTYALVMGIGLVVGALTGFVGAGGGFLIIPALVLGARLPMKRAVGTSLVIIATNSLIGFTGDLSAGTPIDWPFLLGFMAFALAGMVLGSFLARFIPNARLKPAFGWFTLAMGTFILLRELLFSAF</sequence>
<feature type="transmembrane region" description="Helical" evidence="5">
    <location>
        <begin position="253"/>
        <end position="273"/>
    </location>
</feature>
<dbReference type="Pfam" id="PF01925">
    <property type="entry name" value="TauE"/>
    <property type="match status" value="1"/>
</dbReference>
<evidence type="ECO:0000313" key="6">
    <source>
        <dbReference type="EMBL" id="UOR06941.1"/>
    </source>
</evidence>
<keyword evidence="4 5" id="KW-0472">Membrane</keyword>
<protein>
    <recommendedName>
        <fullName evidence="5">Probable membrane transporter protein</fullName>
    </recommendedName>
</protein>
<dbReference type="RefSeq" id="WP_245096326.1">
    <property type="nucleotide sequence ID" value="NZ_CP095053.1"/>
</dbReference>